<evidence type="ECO:0000313" key="2">
    <source>
        <dbReference type="EMBL" id="JAD22802.1"/>
    </source>
</evidence>
<organism evidence="2">
    <name type="scientific">Arundo donax</name>
    <name type="common">Giant reed</name>
    <name type="synonym">Donax arundinaceus</name>
    <dbReference type="NCBI Taxonomy" id="35708"/>
    <lineage>
        <taxon>Eukaryota</taxon>
        <taxon>Viridiplantae</taxon>
        <taxon>Streptophyta</taxon>
        <taxon>Embryophyta</taxon>
        <taxon>Tracheophyta</taxon>
        <taxon>Spermatophyta</taxon>
        <taxon>Magnoliopsida</taxon>
        <taxon>Liliopsida</taxon>
        <taxon>Poales</taxon>
        <taxon>Poaceae</taxon>
        <taxon>PACMAD clade</taxon>
        <taxon>Arundinoideae</taxon>
        <taxon>Arundineae</taxon>
        <taxon>Arundo</taxon>
    </lineage>
</organism>
<name>A0A0A8YJP4_ARUDO</name>
<reference evidence="2" key="1">
    <citation type="submission" date="2014-09" db="EMBL/GenBank/DDBJ databases">
        <authorList>
            <person name="Magalhaes I.L.F."/>
            <person name="Oliveira U."/>
            <person name="Santos F.R."/>
            <person name="Vidigal T.H.D.A."/>
            <person name="Brescovit A.D."/>
            <person name="Santos A.J."/>
        </authorList>
    </citation>
    <scope>NUCLEOTIDE SEQUENCE</scope>
    <source>
        <tissue evidence="2">Shoot tissue taken approximately 20 cm above the soil surface</tissue>
    </source>
</reference>
<dbReference type="EMBL" id="GBRH01275093">
    <property type="protein sequence ID" value="JAD22802.1"/>
    <property type="molecule type" value="Transcribed_RNA"/>
</dbReference>
<accession>A0A0A8YJP4</accession>
<dbReference type="AlphaFoldDB" id="A0A0A8YJP4"/>
<protein>
    <submittedName>
        <fullName evidence="2">Uncharacterized protein</fullName>
    </submittedName>
</protein>
<reference evidence="2" key="2">
    <citation type="journal article" date="2015" name="Data Brief">
        <title>Shoot transcriptome of the giant reed, Arundo donax.</title>
        <authorList>
            <person name="Barrero R.A."/>
            <person name="Guerrero F.D."/>
            <person name="Moolhuijzen P."/>
            <person name="Goolsby J.A."/>
            <person name="Tidwell J."/>
            <person name="Bellgard S.E."/>
            <person name="Bellgard M.I."/>
        </authorList>
    </citation>
    <scope>NUCLEOTIDE SEQUENCE</scope>
    <source>
        <tissue evidence="2">Shoot tissue taken approximately 20 cm above the soil surface</tissue>
    </source>
</reference>
<feature type="region of interest" description="Disordered" evidence="1">
    <location>
        <begin position="1"/>
        <end position="25"/>
    </location>
</feature>
<proteinExistence type="predicted"/>
<feature type="compositionally biased region" description="Low complexity" evidence="1">
    <location>
        <begin position="9"/>
        <end position="25"/>
    </location>
</feature>
<evidence type="ECO:0000256" key="1">
    <source>
        <dbReference type="SAM" id="MobiDB-lite"/>
    </source>
</evidence>
<sequence>MSHCPGHESLQSARRCSSSSPVLSL</sequence>